<keyword evidence="2" id="KW-1185">Reference proteome</keyword>
<dbReference type="EMBL" id="REGN01007781">
    <property type="protein sequence ID" value="RNA05301.1"/>
    <property type="molecule type" value="Genomic_DNA"/>
</dbReference>
<sequence>MMLIRKLVFEKKNTITNSSNFVQIARKWYQNDRLVKLNKLYSKTSLRKWPTRRSPMLQQANNLDLLRW</sequence>
<name>A0A3M7Q2Y7_BRAPC</name>
<evidence type="ECO:0000313" key="2">
    <source>
        <dbReference type="Proteomes" id="UP000276133"/>
    </source>
</evidence>
<comment type="caution">
    <text evidence="1">The sequence shown here is derived from an EMBL/GenBank/DDBJ whole genome shotgun (WGS) entry which is preliminary data.</text>
</comment>
<dbReference type="Proteomes" id="UP000276133">
    <property type="component" value="Unassembled WGS sequence"/>
</dbReference>
<evidence type="ECO:0000313" key="1">
    <source>
        <dbReference type="EMBL" id="RNA05301.1"/>
    </source>
</evidence>
<proteinExistence type="predicted"/>
<reference evidence="1 2" key="1">
    <citation type="journal article" date="2018" name="Sci. Rep.">
        <title>Genomic signatures of local adaptation to the degree of environmental predictability in rotifers.</title>
        <authorList>
            <person name="Franch-Gras L."/>
            <person name="Hahn C."/>
            <person name="Garcia-Roger E.M."/>
            <person name="Carmona M.J."/>
            <person name="Serra M."/>
            <person name="Gomez A."/>
        </authorList>
    </citation>
    <scope>NUCLEOTIDE SEQUENCE [LARGE SCALE GENOMIC DNA]</scope>
    <source>
        <strain evidence="1">HYR1</strain>
    </source>
</reference>
<dbReference type="AlphaFoldDB" id="A0A3M7Q2Y7"/>
<protein>
    <submittedName>
        <fullName evidence="1">Uncharacterized protein</fullName>
    </submittedName>
</protein>
<gene>
    <name evidence="1" type="ORF">BpHYR1_011840</name>
</gene>
<organism evidence="1 2">
    <name type="scientific">Brachionus plicatilis</name>
    <name type="common">Marine rotifer</name>
    <name type="synonym">Brachionus muelleri</name>
    <dbReference type="NCBI Taxonomy" id="10195"/>
    <lineage>
        <taxon>Eukaryota</taxon>
        <taxon>Metazoa</taxon>
        <taxon>Spiralia</taxon>
        <taxon>Gnathifera</taxon>
        <taxon>Rotifera</taxon>
        <taxon>Eurotatoria</taxon>
        <taxon>Monogononta</taxon>
        <taxon>Pseudotrocha</taxon>
        <taxon>Ploima</taxon>
        <taxon>Brachionidae</taxon>
        <taxon>Brachionus</taxon>
    </lineage>
</organism>
<accession>A0A3M7Q2Y7</accession>